<dbReference type="AlphaFoldDB" id="A0A813WBW7"/>
<protein>
    <recommendedName>
        <fullName evidence="3">MULE transposase domain-containing protein</fullName>
    </recommendedName>
</protein>
<organism evidence="1 2">
    <name type="scientific">Brachionus calyciflorus</name>
    <dbReference type="NCBI Taxonomy" id="104777"/>
    <lineage>
        <taxon>Eukaryota</taxon>
        <taxon>Metazoa</taxon>
        <taxon>Spiralia</taxon>
        <taxon>Gnathifera</taxon>
        <taxon>Rotifera</taxon>
        <taxon>Eurotatoria</taxon>
        <taxon>Monogononta</taxon>
        <taxon>Pseudotrocha</taxon>
        <taxon>Ploima</taxon>
        <taxon>Brachionidae</taxon>
        <taxon>Brachionus</taxon>
    </lineage>
</organism>
<dbReference type="EMBL" id="CAJNOC010001304">
    <property type="protein sequence ID" value="CAF0853002.1"/>
    <property type="molecule type" value="Genomic_DNA"/>
</dbReference>
<dbReference type="OrthoDB" id="10029846at2759"/>
<proteinExistence type="predicted"/>
<gene>
    <name evidence="1" type="ORF">OXX778_LOCUS9048</name>
</gene>
<evidence type="ECO:0000313" key="1">
    <source>
        <dbReference type="EMBL" id="CAF0853002.1"/>
    </source>
</evidence>
<name>A0A813WBW7_9BILA</name>
<keyword evidence="2" id="KW-1185">Reference proteome</keyword>
<dbReference type="Proteomes" id="UP000663879">
    <property type="component" value="Unassembled WGS sequence"/>
</dbReference>
<reference evidence="1" key="1">
    <citation type="submission" date="2021-02" db="EMBL/GenBank/DDBJ databases">
        <authorList>
            <person name="Nowell W R."/>
        </authorList>
    </citation>
    <scope>NUCLEOTIDE SEQUENCE</scope>
    <source>
        <strain evidence="1">Ploen Becks lab</strain>
    </source>
</reference>
<sequence length="286" mass="33864">MKGCHFHFTQALWKNIQKLGLVDDYNRNSNVKDWLNNFKSLSFLPEKYIADSLNQLKANKPRSSKLTQFLQYFETTWINHKVYKIDLWNHFDTLGPRTNNHVEGDNHKVNSYIDFTHPHIYSAINTFKSLETTTSLNYHQRLLGGLSQFPRRPKDILKDQLILNHKMKLELNQITCSEYIKRINNLFSYDKESKSRNLAISETIEPSLKVPTLSIFKISRQSYSYIQNYIRINRSYLINLVIKLREYQSNLHYFNQNIDEKHFCVLKKWNAQKMTTLTTTGDGNCL</sequence>
<evidence type="ECO:0008006" key="3">
    <source>
        <dbReference type="Google" id="ProtNLM"/>
    </source>
</evidence>
<evidence type="ECO:0000313" key="2">
    <source>
        <dbReference type="Proteomes" id="UP000663879"/>
    </source>
</evidence>
<comment type="caution">
    <text evidence="1">The sequence shown here is derived from an EMBL/GenBank/DDBJ whole genome shotgun (WGS) entry which is preliminary data.</text>
</comment>
<accession>A0A813WBW7</accession>